<dbReference type="Proteomes" id="UP000219565">
    <property type="component" value="Unassembled WGS sequence"/>
</dbReference>
<accession>A0A285LWL5</accession>
<dbReference type="SUPFAM" id="SSF53335">
    <property type="entry name" value="S-adenosyl-L-methionine-dependent methyltransferases"/>
    <property type="match status" value="1"/>
</dbReference>
<evidence type="ECO:0000256" key="2">
    <source>
        <dbReference type="ARBA" id="ARBA00022679"/>
    </source>
</evidence>
<evidence type="ECO:0000313" key="5">
    <source>
        <dbReference type="Proteomes" id="UP000219565"/>
    </source>
</evidence>
<dbReference type="Pfam" id="PF13649">
    <property type="entry name" value="Methyltransf_25"/>
    <property type="match status" value="1"/>
</dbReference>
<evidence type="ECO:0000313" key="4">
    <source>
        <dbReference type="EMBL" id="SNY89298.1"/>
    </source>
</evidence>
<dbReference type="InterPro" id="IPR051052">
    <property type="entry name" value="Diverse_substrate_MTase"/>
</dbReference>
<dbReference type="AlphaFoldDB" id="A0A285LWL5"/>
<dbReference type="CDD" id="cd02440">
    <property type="entry name" value="AdoMet_MTases"/>
    <property type="match status" value="1"/>
</dbReference>
<name>A0A285LWL5_9NOCA</name>
<dbReference type="GO" id="GO:0032259">
    <property type="term" value="P:methylation"/>
    <property type="evidence" value="ECO:0007669"/>
    <property type="project" value="UniProtKB-KW"/>
</dbReference>
<dbReference type="InterPro" id="IPR029063">
    <property type="entry name" value="SAM-dependent_MTases_sf"/>
</dbReference>
<dbReference type="GO" id="GO:0008168">
    <property type="term" value="F:methyltransferase activity"/>
    <property type="evidence" value="ECO:0007669"/>
    <property type="project" value="UniProtKB-KW"/>
</dbReference>
<dbReference type="Gene3D" id="3.40.50.150">
    <property type="entry name" value="Vaccinia Virus protein VP39"/>
    <property type="match status" value="1"/>
</dbReference>
<evidence type="ECO:0000256" key="1">
    <source>
        <dbReference type="ARBA" id="ARBA00022603"/>
    </source>
</evidence>
<sequence>MTGERRSRWLGAEYAETSAHHRAVDEWFLTRIRPEAEDTVVDLGCGSGEFTAVLAESVPRGRVIGVDEDPSMLAAADRYSAPNLEFVRASATDFDRHLEPGVADLVVSRSMLHWLAVADYPAVFGAVYRTLRPGGWFHSESAGAGNMAGLMALLGRIAAANGLRPPAPFPDAGIVFDLLRTTGFDIPADGVRTVAQLRPFTRAQLADMLRTTASVSLTRQAEAADAHRLVDELVAGTDELLRSDGTYDQTFVRLEILVRRPSD</sequence>
<gene>
    <name evidence="4" type="ORF">SAMN04244553_6305</name>
</gene>
<dbReference type="OrthoDB" id="9795085at2"/>
<dbReference type="EMBL" id="OBEG01000008">
    <property type="protein sequence ID" value="SNY89298.1"/>
    <property type="molecule type" value="Genomic_DNA"/>
</dbReference>
<dbReference type="PANTHER" id="PTHR44942">
    <property type="entry name" value="METHYLTRANSF_11 DOMAIN-CONTAINING PROTEIN"/>
    <property type="match status" value="1"/>
</dbReference>
<dbReference type="STRING" id="1379680.GCA_001612615_01005"/>
<keyword evidence="5" id="KW-1185">Reference proteome</keyword>
<dbReference type="PANTHER" id="PTHR44942:SF4">
    <property type="entry name" value="METHYLTRANSFERASE TYPE 11 DOMAIN-CONTAINING PROTEIN"/>
    <property type="match status" value="1"/>
</dbReference>
<proteinExistence type="predicted"/>
<protein>
    <submittedName>
        <fullName evidence="4">Trans-aconitate methyltransferase</fullName>
    </submittedName>
</protein>
<dbReference type="RefSeq" id="WP_097248020.1">
    <property type="nucleotide sequence ID" value="NZ_JAMTCV010000010.1"/>
</dbReference>
<dbReference type="InterPro" id="IPR041698">
    <property type="entry name" value="Methyltransf_25"/>
</dbReference>
<organism evidence="4 5">
    <name type="scientific">Nocardia amikacinitolerans</name>
    <dbReference type="NCBI Taxonomy" id="756689"/>
    <lineage>
        <taxon>Bacteria</taxon>
        <taxon>Bacillati</taxon>
        <taxon>Actinomycetota</taxon>
        <taxon>Actinomycetes</taxon>
        <taxon>Mycobacteriales</taxon>
        <taxon>Nocardiaceae</taxon>
        <taxon>Nocardia</taxon>
    </lineage>
</organism>
<keyword evidence="1 4" id="KW-0489">Methyltransferase</keyword>
<keyword evidence="2 4" id="KW-0808">Transferase</keyword>
<evidence type="ECO:0000259" key="3">
    <source>
        <dbReference type="Pfam" id="PF13649"/>
    </source>
</evidence>
<feature type="domain" description="Methyltransferase" evidence="3">
    <location>
        <begin position="40"/>
        <end position="135"/>
    </location>
</feature>
<reference evidence="4 5" key="1">
    <citation type="submission" date="2017-09" db="EMBL/GenBank/DDBJ databases">
        <authorList>
            <person name="Ehlers B."/>
            <person name="Leendertz F.H."/>
        </authorList>
    </citation>
    <scope>NUCLEOTIDE SEQUENCE [LARGE SCALE GENOMIC DNA]</scope>
    <source>
        <strain evidence="4 5">DSM 45537</strain>
    </source>
</reference>